<proteinExistence type="predicted"/>
<evidence type="ECO:0008006" key="4">
    <source>
        <dbReference type="Google" id="ProtNLM"/>
    </source>
</evidence>
<dbReference type="RefSeq" id="WP_254152734.1">
    <property type="nucleotide sequence ID" value="NZ_JAHESD010000008.1"/>
</dbReference>
<reference evidence="2 3" key="1">
    <citation type="submission" date="2021-05" db="EMBL/GenBank/DDBJ databases">
        <title>A Polyphasic approach of four new species of the genus Ohtaekwangia: Ohtaekwangia histidinii sp. nov., Ohtaekwangia cretensis sp. nov., Ohtaekwangia indiensis sp. nov., Ohtaekwangia reichenbachii sp. nov. from diverse environment.</title>
        <authorList>
            <person name="Octaviana S."/>
        </authorList>
    </citation>
    <scope>NUCLEOTIDE SEQUENCE [LARGE SCALE GENOMIC DNA]</scope>
    <source>
        <strain evidence="2 3">PWU20</strain>
    </source>
</reference>
<keyword evidence="3" id="KW-1185">Reference proteome</keyword>
<sequence>MKLLKQFPLLLFSVLLSFSQVIAQDDIDKLLNQSADDAEKLVSAYAAPLMKSVSSGLNQGWYNTAKPHKVAGIDITVTANLMNIPKKEMFYNVADLDLQVVDLDPSSPHYKSPSQKLAPTIFGSEDEPVFVVNDPTNGDYGDTFNGPGGIDLKKNIKMNSMPVPIAHLGIGLPKGTDLKIRFVPTVDLGDEGQLKMIGFGLMHDVKQWIPGVRALPFDLSAFVAYTKFELSTEFDDEGTRNAKGVFEMNATTIQALISKKISVLTVYGGLGYNIAKSKLALQGEYDINDDGDFNDAREKNPFDLKFGSSGPRMTAGFRLKLAVLTLHADYTLQKYNCLTVGVGLSIR</sequence>
<name>A0ABS5VMU4_9BACT</name>
<accession>A0ABS5VMU4</accession>
<organism evidence="2 3">
    <name type="scientific">Chryseosolibacter indicus</name>
    <dbReference type="NCBI Taxonomy" id="2782351"/>
    <lineage>
        <taxon>Bacteria</taxon>
        <taxon>Pseudomonadati</taxon>
        <taxon>Bacteroidota</taxon>
        <taxon>Cytophagia</taxon>
        <taxon>Cytophagales</taxon>
        <taxon>Chryseotaleaceae</taxon>
        <taxon>Chryseosolibacter</taxon>
    </lineage>
</organism>
<gene>
    <name evidence="2" type="ORF">KK060_05730</name>
</gene>
<dbReference type="InterPro" id="IPR046495">
    <property type="entry name" value="DUF6588"/>
</dbReference>
<keyword evidence="1" id="KW-0732">Signal</keyword>
<evidence type="ECO:0000256" key="1">
    <source>
        <dbReference type="SAM" id="SignalP"/>
    </source>
</evidence>
<dbReference type="Pfam" id="PF20230">
    <property type="entry name" value="DUF6588"/>
    <property type="match status" value="1"/>
</dbReference>
<feature type="chain" id="PRO_5045246240" description="Outer membrane protein beta-barrel domain-containing protein" evidence="1">
    <location>
        <begin position="24"/>
        <end position="347"/>
    </location>
</feature>
<comment type="caution">
    <text evidence="2">The sequence shown here is derived from an EMBL/GenBank/DDBJ whole genome shotgun (WGS) entry which is preliminary data.</text>
</comment>
<evidence type="ECO:0000313" key="2">
    <source>
        <dbReference type="EMBL" id="MBT1702768.1"/>
    </source>
</evidence>
<dbReference type="EMBL" id="JAHESD010000008">
    <property type="protein sequence ID" value="MBT1702768.1"/>
    <property type="molecule type" value="Genomic_DNA"/>
</dbReference>
<feature type="signal peptide" evidence="1">
    <location>
        <begin position="1"/>
        <end position="23"/>
    </location>
</feature>
<protein>
    <recommendedName>
        <fullName evidence="4">Outer membrane protein beta-barrel domain-containing protein</fullName>
    </recommendedName>
</protein>
<evidence type="ECO:0000313" key="3">
    <source>
        <dbReference type="Proteomes" id="UP000772618"/>
    </source>
</evidence>
<dbReference type="Proteomes" id="UP000772618">
    <property type="component" value="Unassembled WGS sequence"/>
</dbReference>